<dbReference type="Pfam" id="PF21419">
    <property type="entry name" value="RoxA-like_Cyt-c"/>
    <property type="match status" value="1"/>
</dbReference>
<dbReference type="RefSeq" id="WP_309905646.1">
    <property type="nucleotide sequence ID" value="NZ_JAVDRF010000011.1"/>
</dbReference>
<evidence type="ECO:0000256" key="3">
    <source>
        <dbReference type="ARBA" id="ARBA00023004"/>
    </source>
</evidence>
<dbReference type="PANTHER" id="PTHR30600">
    <property type="entry name" value="CYTOCHROME C PEROXIDASE-RELATED"/>
    <property type="match status" value="1"/>
</dbReference>
<gene>
    <name evidence="6" type="ORF">J2739_004451</name>
</gene>
<reference evidence="6 7" key="1">
    <citation type="submission" date="2023-07" db="EMBL/GenBank/DDBJ databases">
        <title>Sorghum-associated microbial communities from plants grown in Nebraska, USA.</title>
        <authorList>
            <person name="Schachtman D."/>
        </authorList>
    </citation>
    <scope>NUCLEOTIDE SEQUENCE [LARGE SCALE GENOMIC DNA]</scope>
    <source>
        <strain evidence="6 7">DS1781</strain>
    </source>
</reference>
<dbReference type="PROSITE" id="PS51007">
    <property type="entry name" value="CYTC"/>
    <property type="match status" value="1"/>
</dbReference>
<feature type="domain" description="Cytochrome c" evidence="5">
    <location>
        <begin position="306"/>
        <end position="414"/>
    </location>
</feature>
<keyword evidence="7" id="KW-1185">Reference proteome</keyword>
<dbReference type="SUPFAM" id="SSF46626">
    <property type="entry name" value="Cytochrome c"/>
    <property type="match status" value="1"/>
</dbReference>
<dbReference type="InterPro" id="IPR009056">
    <property type="entry name" value="Cyt_c-like_dom"/>
</dbReference>
<evidence type="ECO:0000313" key="6">
    <source>
        <dbReference type="EMBL" id="MDR6538658.1"/>
    </source>
</evidence>
<accession>A0ABU1NJL0</accession>
<keyword evidence="3 4" id="KW-0408">Iron</keyword>
<dbReference type="InterPro" id="IPR051395">
    <property type="entry name" value="Cytochrome_c_Peroxidase/MauG"/>
</dbReference>
<dbReference type="PROSITE" id="PS51257">
    <property type="entry name" value="PROKAR_LIPOPROTEIN"/>
    <property type="match status" value="1"/>
</dbReference>
<comment type="caution">
    <text evidence="6">The sequence shown here is derived from an EMBL/GenBank/DDBJ whole genome shotgun (WGS) entry which is preliminary data.</text>
</comment>
<evidence type="ECO:0000256" key="4">
    <source>
        <dbReference type="PROSITE-ProRule" id="PRU00433"/>
    </source>
</evidence>
<dbReference type="InterPro" id="IPR036909">
    <property type="entry name" value="Cyt_c-like_dom_sf"/>
</dbReference>
<keyword evidence="2 4" id="KW-0479">Metal-binding</keyword>
<keyword evidence="1 4" id="KW-0349">Heme</keyword>
<evidence type="ECO:0000313" key="7">
    <source>
        <dbReference type="Proteomes" id="UP001184230"/>
    </source>
</evidence>
<evidence type="ECO:0000259" key="5">
    <source>
        <dbReference type="PROSITE" id="PS51007"/>
    </source>
</evidence>
<protein>
    <submittedName>
        <fullName evidence="6">Mono/diheme cytochrome c family protein</fullName>
    </submittedName>
</protein>
<dbReference type="PANTHER" id="PTHR30600:SF9">
    <property type="entry name" value="BLR7738 PROTEIN"/>
    <property type="match status" value="1"/>
</dbReference>
<name>A0ABU1NJL0_9BURK</name>
<proteinExistence type="predicted"/>
<evidence type="ECO:0000256" key="1">
    <source>
        <dbReference type="ARBA" id="ARBA00022617"/>
    </source>
</evidence>
<dbReference type="Proteomes" id="UP001184230">
    <property type="component" value="Unassembled WGS sequence"/>
</dbReference>
<sequence length="414" mass="42827">MIHSRYRAPGAIALAAVLTAACGGGGGGGGGFGGPVGTGSGTSAAEQAALVEEGKKIFRFDTFGDEAQWTDTLRIHEVISTAISPAAALAVGLKVDVEALPPAIVKGIQDGSIDLASPATTVALLKLDAVVGLKGKVETVNGKDALTRVGVTCALCHSTVDNAFAPGIGKRLDGWPNRDLNPGAIIALSPAVDAAKKAVYLSWGKGKYDPRYNIDGLNKPVVIPPAYGLEGIHSITVTGDGTEIAYWNRYVAVTQMGGQGSFTEPRLNLSITNGTTDLVTSKLPALQAYQLSLKAPAPPQGSFDAAAAARGKVVFEGAGKCATCHSGALFTDANSTLHPPGDSMAEPESPSYASRSATRMYRTSPLRGVWQHAPYFHNGSAATLEEVAAVYNTRRSLGLGPQEIADLAQYLKSQ</sequence>
<dbReference type="Gene3D" id="1.10.760.10">
    <property type="entry name" value="Cytochrome c-like domain"/>
    <property type="match status" value="1"/>
</dbReference>
<organism evidence="6 7">
    <name type="scientific">Variovorax soli</name>
    <dbReference type="NCBI Taxonomy" id="376815"/>
    <lineage>
        <taxon>Bacteria</taxon>
        <taxon>Pseudomonadati</taxon>
        <taxon>Pseudomonadota</taxon>
        <taxon>Betaproteobacteria</taxon>
        <taxon>Burkholderiales</taxon>
        <taxon>Comamonadaceae</taxon>
        <taxon>Variovorax</taxon>
    </lineage>
</organism>
<evidence type="ECO:0000256" key="2">
    <source>
        <dbReference type="ARBA" id="ARBA00022723"/>
    </source>
</evidence>
<dbReference type="EMBL" id="JAVDRF010000011">
    <property type="protein sequence ID" value="MDR6538658.1"/>
    <property type="molecule type" value="Genomic_DNA"/>
</dbReference>